<keyword evidence="3" id="KW-1185">Reference proteome</keyword>
<dbReference type="AlphaFoldDB" id="A0A4C1SYS3"/>
<feature type="region of interest" description="Disordered" evidence="1">
    <location>
        <begin position="64"/>
        <end position="83"/>
    </location>
</feature>
<comment type="caution">
    <text evidence="2">The sequence shown here is derived from an EMBL/GenBank/DDBJ whole genome shotgun (WGS) entry which is preliminary data.</text>
</comment>
<reference evidence="2 3" key="1">
    <citation type="journal article" date="2019" name="Commun. Biol.">
        <title>The bagworm genome reveals a unique fibroin gene that provides high tensile strength.</title>
        <authorList>
            <person name="Kono N."/>
            <person name="Nakamura H."/>
            <person name="Ohtoshi R."/>
            <person name="Tomita M."/>
            <person name="Numata K."/>
            <person name="Arakawa K."/>
        </authorList>
    </citation>
    <scope>NUCLEOTIDE SEQUENCE [LARGE SCALE GENOMIC DNA]</scope>
</reference>
<protein>
    <submittedName>
        <fullName evidence="2">Uncharacterized protein</fullName>
    </submittedName>
</protein>
<gene>
    <name evidence="2" type="ORF">EVAR_100937_1</name>
</gene>
<accession>A0A4C1SYS3</accession>
<dbReference type="Proteomes" id="UP000299102">
    <property type="component" value="Unassembled WGS sequence"/>
</dbReference>
<organism evidence="2 3">
    <name type="scientific">Eumeta variegata</name>
    <name type="common">Bagworm moth</name>
    <name type="synonym">Eumeta japonica</name>
    <dbReference type="NCBI Taxonomy" id="151549"/>
    <lineage>
        <taxon>Eukaryota</taxon>
        <taxon>Metazoa</taxon>
        <taxon>Ecdysozoa</taxon>
        <taxon>Arthropoda</taxon>
        <taxon>Hexapoda</taxon>
        <taxon>Insecta</taxon>
        <taxon>Pterygota</taxon>
        <taxon>Neoptera</taxon>
        <taxon>Endopterygota</taxon>
        <taxon>Lepidoptera</taxon>
        <taxon>Glossata</taxon>
        <taxon>Ditrysia</taxon>
        <taxon>Tineoidea</taxon>
        <taxon>Psychidae</taxon>
        <taxon>Oiketicinae</taxon>
        <taxon>Eumeta</taxon>
    </lineage>
</organism>
<dbReference type="STRING" id="151549.A0A4C1SYS3"/>
<sequence>MFCDKVVADTLETLLGENSALTEAITSFDFQITQNYRVTNQVRILMEEHHDTLNPFNDILSYSNQDDDCSEDGNDDTLDDECDETASSQCGKTRYNMAENIDVPKALGDIVGALSCRLFRLS</sequence>
<feature type="compositionally biased region" description="Acidic residues" evidence="1">
    <location>
        <begin position="65"/>
        <end position="83"/>
    </location>
</feature>
<evidence type="ECO:0000313" key="3">
    <source>
        <dbReference type="Proteomes" id="UP000299102"/>
    </source>
</evidence>
<dbReference type="EMBL" id="BGZK01004137">
    <property type="protein sequence ID" value="GBP07116.1"/>
    <property type="molecule type" value="Genomic_DNA"/>
</dbReference>
<evidence type="ECO:0000256" key="1">
    <source>
        <dbReference type="SAM" id="MobiDB-lite"/>
    </source>
</evidence>
<proteinExistence type="predicted"/>
<name>A0A4C1SYS3_EUMVA</name>
<evidence type="ECO:0000313" key="2">
    <source>
        <dbReference type="EMBL" id="GBP07116.1"/>
    </source>
</evidence>